<sequence>MRIKERIPGLKKDKEVVLHHQNLTVLEVVNHLVEGLILMVLEVALQHEEGRLQEEIVKAVKVEKDQEAHRHLVQEAVLHQVQEMFVGKVQEGVEMVKEVALLHQAQAQEAALGMDLGEAHHHRAQELEMVPEMVPEMVLGVVLGVVLPRQAQEAVEVEVKAVEVKAVEVKAVEEAVHAIQEMFLEEALHRLVLEMDLKEAHHHLGPEDQMAHHRQRMDLEEALHHQRTGLKEALRHQTQEGDQVVHPKVQSPVQLTPMIINLVGVIETARLCVHHHLNSIVESQHHLQGANHPHQGNRSPCHLHQENSKPHGMETRGRHHTSLPRVSRHHGKSENVKPHQVDYQTIRQCQMSLLPKLAAAPLHLLSTLLLSQHHQAQCQSFPESLVDWMPVTSLLLFSGRFALLLPGFLILSF</sequence>
<feature type="compositionally biased region" description="Basic residues" evidence="1">
    <location>
        <begin position="317"/>
        <end position="331"/>
    </location>
</feature>
<dbReference type="EMBL" id="JAVHJL010000010">
    <property type="protein sequence ID" value="KAK6496859.1"/>
    <property type="molecule type" value="Genomic_DNA"/>
</dbReference>
<comment type="caution">
    <text evidence="2">The sequence shown here is derived from an EMBL/GenBank/DDBJ whole genome shotgun (WGS) entry which is preliminary data.</text>
</comment>
<dbReference type="AlphaFoldDB" id="A0AAV9VWG6"/>
<keyword evidence="3" id="KW-1185">Reference proteome</keyword>
<feature type="region of interest" description="Disordered" evidence="1">
    <location>
        <begin position="287"/>
        <end position="337"/>
    </location>
</feature>
<evidence type="ECO:0000313" key="2">
    <source>
        <dbReference type="EMBL" id="KAK6496859.1"/>
    </source>
</evidence>
<name>A0AAV9VWG6_9PEZI</name>
<organism evidence="2 3">
    <name type="scientific">Arthrobotrys musiformis</name>
    <dbReference type="NCBI Taxonomy" id="47236"/>
    <lineage>
        <taxon>Eukaryota</taxon>
        <taxon>Fungi</taxon>
        <taxon>Dikarya</taxon>
        <taxon>Ascomycota</taxon>
        <taxon>Pezizomycotina</taxon>
        <taxon>Orbiliomycetes</taxon>
        <taxon>Orbiliales</taxon>
        <taxon>Orbiliaceae</taxon>
        <taxon>Arthrobotrys</taxon>
    </lineage>
</organism>
<evidence type="ECO:0000256" key="1">
    <source>
        <dbReference type="SAM" id="MobiDB-lite"/>
    </source>
</evidence>
<dbReference type="Proteomes" id="UP001370758">
    <property type="component" value="Unassembled WGS sequence"/>
</dbReference>
<gene>
    <name evidence="2" type="ORF">TWF481_001843</name>
</gene>
<proteinExistence type="predicted"/>
<protein>
    <submittedName>
        <fullName evidence="2">Uncharacterized protein</fullName>
    </submittedName>
</protein>
<accession>A0AAV9VWG6</accession>
<evidence type="ECO:0000313" key="3">
    <source>
        <dbReference type="Proteomes" id="UP001370758"/>
    </source>
</evidence>
<reference evidence="2 3" key="1">
    <citation type="submission" date="2023-08" db="EMBL/GenBank/DDBJ databases">
        <authorList>
            <person name="Palmer J.M."/>
        </authorList>
    </citation>
    <scope>NUCLEOTIDE SEQUENCE [LARGE SCALE GENOMIC DNA]</scope>
    <source>
        <strain evidence="2 3">TWF481</strain>
    </source>
</reference>
<feature type="compositionally biased region" description="Basic and acidic residues" evidence="1">
    <location>
        <begin position="303"/>
        <end position="316"/>
    </location>
</feature>